<reference evidence="9 10" key="1">
    <citation type="submission" date="2020-08" db="EMBL/GenBank/DDBJ databases">
        <title>Genomic Encyclopedia of Type Strains, Phase IV (KMG-IV): sequencing the most valuable type-strain genomes for metagenomic binning, comparative biology and taxonomic classification.</title>
        <authorList>
            <person name="Goeker M."/>
        </authorList>
    </citation>
    <scope>NUCLEOTIDE SEQUENCE [LARGE SCALE GENOMIC DNA]</scope>
    <source>
        <strain evidence="9 10">DSM 103526</strain>
    </source>
</reference>
<evidence type="ECO:0000256" key="4">
    <source>
        <dbReference type="ARBA" id="ARBA00022692"/>
    </source>
</evidence>
<accession>A0A841KQR5</accession>
<dbReference type="SUPFAM" id="SSF55021">
    <property type="entry name" value="ACT-like"/>
    <property type="match status" value="1"/>
</dbReference>
<dbReference type="Pfam" id="PF02308">
    <property type="entry name" value="MgtC"/>
    <property type="match status" value="1"/>
</dbReference>
<evidence type="ECO:0000256" key="1">
    <source>
        <dbReference type="ARBA" id="ARBA00004651"/>
    </source>
</evidence>
<dbReference type="InterPro" id="IPR002912">
    <property type="entry name" value="ACT_dom"/>
</dbReference>
<dbReference type="Pfam" id="PF13291">
    <property type="entry name" value="ACT_4"/>
    <property type="match status" value="1"/>
</dbReference>
<keyword evidence="4 7" id="KW-0812">Transmembrane</keyword>
<dbReference type="EMBL" id="JACHEN010000009">
    <property type="protein sequence ID" value="MBB6215691.1"/>
    <property type="molecule type" value="Genomic_DNA"/>
</dbReference>
<keyword evidence="10" id="KW-1185">Reference proteome</keyword>
<evidence type="ECO:0000256" key="3">
    <source>
        <dbReference type="ARBA" id="ARBA00022475"/>
    </source>
</evidence>
<dbReference type="PANTHER" id="PTHR33778:SF1">
    <property type="entry name" value="MAGNESIUM TRANSPORTER YHID-RELATED"/>
    <property type="match status" value="1"/>
</dbReference>
<dbReference type="InterPro" id="IPR049177">
    <property type="entry name" value="MgtC_SapB_SrpB_YhiD_N"/>
</dbReference>
<dbReference type="RefSeq" id="WP_184310204.1">
    <property type="nucleotide sequence ID" value="NZ_JACHEN010000009.1"/>
</dbReference>
<organism evidence="9 10">
    <name type="scientific">Anaerosolibacter carboniphilus</name>
    <dbReference type="NCBI Taxonomy" id="1417629"/>
    <lineage>
        <taxon>Bacteria</taxon>
        <taxon>Bacillati</taxon>
        <taxon>Bacillota</taxon>
        <taxon>Clostridia</taxon>
        <taxon>Peptostreptococcales</taxon>
        <taxon>Thermotaleaceae</taxon>
        <taxon>Anaerosolibacter</taxon>
    </lineage>
</organism>
<dbReference type="Gene3D" id="3.30.70.260">
    <property type="match status" value="1"/>
</dbReference>
<dbReference type="PROSITE" id="PS51671">
    <property type="entry name" value="ACT"/>
    <property type="match status" value="1"/>
</dbReference>
<evidence type="ECO:0000259" key="8">
    <source>
        <dbReference type="PROSITE" id="PS51671"/>
    </source>
</evidence>
<evidence type="ECO:0000256" key="5">
    <source>
        <dbReference type="ARBA" id="ARBA00022989"/>
    </source>
</evidence>
<keyword evidence="6 7" id="KW-0472">Membrane</keyword>
<keyword evidence="5 7" id="KW-1133">Transmembrane helix</keyword>
<evidence type="ECO:0000256" key="2">
    <source>
        <dbReference type="ARBA" id="ARBA00009298"/>
    </source>
</evidence>
<evidence type="ECO:0000256" key="7">
    <source>
        <dbReference type="SAM" id="Phobius"/>
    </source>
</evidence>
<dbReference type="GO" id="GO:0005886">
    <property type="term" value="C:plasma membrane"/>
    <property type="evidence" value="ECO:0007669"/>
    <property type="project" value="UniProtKB-SubCell"/>
</dbReference>
<dbReference type="InterPro" id="IPR003416">
    <property type="entry name" value="MgtC/SapB/SrpB/YhiD_fam"/>
</dbReference>
<feature type="domain" description="ACT" evidence="8">
    <location>
        <begin position="149"/>
        <end position="223"/>
    </location>
</feature>
<feature type="transmembrane region" description="Helical" evidence="7">
    <location>
        <begin position="35"/>
        <end position="55"/>
    </location>
</feature>
<comment type="similarity">
    <text evidence="2">Belongs to the MgtC/SapB family.</text>
</comment>
<dbReference type="Proteomes" id="UP000579281">
    <property type="component" value="Unassembled WGS sequence"/>
</dbReference>
<keyword evidence="3" id="KW-1003">Cell membrane</keyword>
<dbReference type="PANTHER" id="PTHR33778">
    <property type="entry name" value="PROTEIN MGTC"/>
    <property type="match status" value="1"/>
</dbReference>
<comment type="subcellular location">
    <subcellularLocation>
        <location evidence="1">Cell membrane</location>
        <topology evidence="1">Multi-pass membrane protein</topology>
    </subcellularLocation>
</comment>
<dbReference type="AlphaFoldDB" id="A0A841KQR5"/>
<name>A0A841KQR5_9FIRM</name>
<comment type="caution">
    <text evidence="9">The sequence shown here is derived from an EMBL/GenBank/DDBJ whole genome shotgun (WGS) entry which is preliminary data.</text>
</comment>
<feature type="transmembrane region" description="Helical" evidence="7">
    <location>
        <begin position="67"/>
        <end position="86"/>
    </location>
</feature>
<dbReference type="PRINTS" id="PR01837">
    <property type="entry name" value="MGTCSAPBPROT"/>
</dbReference>
<protein>
    <submittedName>
        <fullName evidence="9">Putative Mg2+ transporter-C (MgtC) family protein</fullName>
    </submittedName>
</protein>
<feature type="transmembrane region" description="Helical" evidence="7">
    <location>
        <begin position="7"/>
        <end position="23"/>
    </location>
</feature>
<feature type="transmembrane region" description="Helical" evidence="7">
    <location>
        <begin position="101"/>
        <end position="133"/>
    </location>
</feature>
<evidence type="ECO:0000313" key="9">
    <source>
        <dbReference type="EMBL" id="MBB6215691.1"/>
    </source>
</evidence>
<evidence type="ECO:0000256" key="6">
    <source>
        <dbReference type="ARBA" id="ARBA00023136"/>
    </source>
</evidence>
<proteinExistence type="inferred from homology"/>
<sequence length="225" mass="23866">MFSTIDIIIRLSLSCLLGGLIGIERESLNRPAGFRTHILVCIGSTLIMLVNLYLFQSYKTYANIDPARLGAQVISGIGFLGAGTIIREGSSVKGLTTAAGLWAVAGIGIAIGSGFYMGAIATTVIVLVTLIIFSKFERNFIPRFDHTAAIQVISIDKPGQIGKIGTTLGDLNVAIKNISMAPIDDVFISIQLQLSIPKKTSKSAIIENLLSLDGVTNVETSKGIL</sequence>
<evidence type="ECO:0000313" key="10">
    <source>
        <dbReference type="Proteomes" id="UP000579281"/>
    </source>
</evidence>
<dbReference type="InterPro" id="IPR045865">
    <property type="entry name" value="ACT-like_dom_sf"/>
</dbReference>
<gene>
    <name evidence="9" type="ORF">HNQ80_001780</name>
</gene>